<name>A0A486QFQ9_KLEPN</name>
<proteinExistence type="predicted"/>
<evidence type="ECO:0000313" key="1">
    <source>
        <dbReference type="EMBL" id="VGL88314.1"/>
    </source>
</evidence>
<dbReference type="EMBL" id="CAAHCY010000001">
    <property type="protein sequence ID" value="VGL88314.1"/>
    <property type="molecule type" value="Genomic_DNA"/>
</dbReference>
<accession>A0A486QFQ9</accession>
<dbReference type="AlphaFoldDB" id="A0A486QFQ9"/>
<dbReference type="RefSeq" id="WP_020803724.1">
    <property type="nucleotide sequence ID" value="NZ_BIKV01000014.1"/>
</dbReference>
<organism evidence="1">
    <name type="scientific">Klebsiella pneumoniae</name>
    <dbReference type="NCBI Taxonomy" id="573"/>
    <lineage>
        <taxon>Bacteria</taxon>
        <taxon>Pseudomonadati</taxon>
        <taxon>Pseudomonadota</taxon>
        <taxon>Gammaproteobacteria</taxon>
        <taxon>Enterobacterales</taxon>
        <taxon>Enterobacteriaceae</taxon>
        <taxon>Klebsiella/Raoultella group</taxon>
        <taxon>Klebsiella</taxon>
        <taxon>Klebsiella pneumoniae complex</taxon>
    </lineage>
</organism>
<protein>
    <submittedName>
        <fullName evidence="1">Uncharacterized protein</fullName>
    </submittedName>
</protein>
<sequence length="100" mass="12013">MDSLFEWLKSGEYLPVFMRDFHDQKDLFKAMHNTIENADQNGNARDGHIYVVDTFLWYMARCGYTLQKSRKKVEFKDMQDDIDRFKREITDAFSKMLSNK</sequence>
<reference evidence="1" key="1">
    <citation type="submission" date="2019-03" db="EMBL/GenBank/DDBJ databases">
        <authorList>
            <consortium name="Pathogen Informatics"/>
        </authorList>
    </citation>
    <scope>NUCLEOTIDE SEQUENCE</scope>
    <source>
        <strain evidence="1">5012STDY7626354</strain>
    </source>
</reference>
<gene>
    <name evidence="1" type="ORF">SAMEA4873555_01230</name>
</gene>